<name>A0AAW5WPY9_STRCR</name>
<dbReference type="Proteomes" id="UP001208029">
    <property type="component" value="Unassembled WGS sequence"/>
</dbReference>
<evidence type="ECO:0000313" key="2">
    <source>
        <dbReference type="Proteomes" id="UP001208029"/>
    </source>
</evidence>
<dbReference type="AlphaFoldDB" id="A0AAW5WPY9"/>
<dbReference type="RefSeq" id="WP_007520173.1">
    <property type="nucleotide sequence ID" value="NZ_JAKUYZ010000014.1"/>
</dbReference>
<gene>
    <name evidence="1" type="ORF">MK546_09615</name>
</gene>
<protein>
    <recommendedName>
        <fullName evidence="3">Aminotransferase class I/classII domain-containing protein</fullName>
    </recommendedName>
</protein>
<accession>A0AAW5WPY9</accession>
<comment type="caution">
    <text evidence="1">The sequence shown here is derived from an EMBL/GenBank/DDBJ whole genome shotgun (WGS) entry which is preliminary data.</text>
</comment>
<proteinExistence type="predicted"/>
<dbReference type="EMBL" id="JAKUYZ010000014">
    <property type="protein sequence ID" value="MCY7222336.1"/>
    <property type="molecule type" value="Genomic_DNA"/>
</dbReference>
<evidence type="ECO:0000313" key="1">
    <source>
        <dbReference type="EMBL" id="MCY7222336.1"/>
    </source>
</evidence>
<evidence type="ECO:0008006" key="3">
    <source>
        <dbReference type="Google" id="ProtNLM"/>
    </source>
</evidence>
<reference evidence="1" key="1">
    <citation type="journal article" date="2022" name="Med Res Arch">
        <title>Genomic identification of streptococcal strains and relation to clinical characteristics. A substudy to The Partial Oral Treatment of Endocarditis (POET) Trial.</title>
        <authorList>
            <person name="Christensen J."/>
            <person name="Jensen C."/>
            <person name="Dargis R."/>
            <person name="Nielsen X."/>
            <person name="Pries- Heje M."/>
            <person name="Wiingaard C."/>
            <person name="Ihlemann N."/>
            <person name="Gill S."/>
            <person name="Bruun N."/>
            <person name="Elming H."/>
            <person name="Povlsen J."/>
            <person name="Madsen T."/>
            <person name="Jensen K."/>
            <person name="Fuursted K."/>
            <person name="Ostergaard L."/>
            <person name="Christiansen U."/>
            <person name="Rosenvinge F."/>
            <person name="Helweg-Larsen J."/>
            <person name="Fosbol E."/>
            <person name="Kober L."/>
            <person name="Torp-Pedersen C."/>
            <person name="Tonder N."/>
            <person name="Moser C."/>
            <person name="Iversen K."/>
            <person name="Bundgaard H."/>
        </authorList>
    </citation>
    <scope>NUCLEOTIDE SEQUENCE</scope>
    <source>
        <strain evidence="1">K13014465</strain>
    </source>
</reference>
<sequence>MSQIVIEYEKEFLRLKDICTHFNLLETILEIDSILDNINELDYSIIEKSIYNIYLKIRKQIYNTTNIGIKSPIFNNNEKRYEYERGFSPTYLEEKYQSTYSQIDNVCCVFRSGMSALDAICKTLIKNFSLKKMKALDATYYFETSSLLYNVYDRFLNIHRSKAFKKVYDQLKSNDYTIVFLELVNLNYPNEQLDLGLLLDSLNHSSLPLILIIDSTADIFFDVSYILRKLKRDTIIFDFKSGIKLYQLGLELSNLGIVHITSNKINTSLLRKSLIGFRSLTGTSILPYEEKILCNSIFNFKTQAMYVERLNILCRDFFYQIKSNKFLDVHFGEGIVFLIIKIKNSNEIKDYKQFLDDLKVYLDDKQLSLMIGTSFGFRTPRIEIINRFNNDLCLRLSVGVYKGVLYYSMQEFIRTWRS</sequence>
<reference evidence="1" key="2">
    <citation type="submission" date="2022-02" db="EMBL/GenBank/DDBJ databases">
        <authorList>
            <person name="Christensen J.J.E."/>
            <person name="Jensen C.S."/>
            <person name="Nielsen X.C."/>
            <person name="Dargis R."/>
        </authorList>
    </citation>
    <scope>NUCLEOTIDE SEQUENCE</scope>
    <source>
        <strain evidence="1">K13014465</strain>
    </source>
</reference>
<organism evidence="1 2">
    <name type="scientific">Streptococcus cristatus</name>
    <dbReference type="NCBI Taxonomy" id="45634"/>
    <lineage>
        <taxon>Bacteria</taxon>
        <taxon>Bacillati</taxon>
        <taxon>Bacillota</taxon>
        <taxon>Bacilli</taxon>
        <taxon>Lactobacillales</taxon>
        <taxon>Streptococcaceae</taxon>
        <taxon>Streptococcus</taxon>
    </lineage>
</organism>